<feature type="compositionally biased region" description="Low complexity" evidence="2">
    <location>
        <begin position="7"/>
        <end position="28"/>
    </location>
</feature>
<gene>
    <name evidence="3" type="ORF">B0T20DRAFT_484128</name>
</gene>
<evidence type="ECO:0000256" key="2">
    <source>
        <dbReference type="SAM" id="MobiDB-lite"/>
    </source>
</evidence>
<keyword evidence="1" id="KW-0175">Coiled coil</keyword>
<accession>A0AAE0NVN6</accession>
<dbReference type="AlphaFoldDB" id="A0AAE0NVN6"/>
<comment type="caution">
    <text evidence="3">The sequence shown here is derived from an EMBL/GenBank/DDBJ whole genome shotgun (WGS) entry which is preliminary data.</text>
</comment>
<feature type="coiled-coil region" evidence="1">
    <location>
        <begin position="53"/>
        <end position="107"/>
    </location>
</feature>
<name>A0AAE0NVN6_SORBR</name>
<reference evidence="3" key="1">
    <citation type="journal article" date="2023" name="Mol. Phylogenet. Evol.">
        <title>Genome-scale phylogeny and comparative genomics of the fungal order Sordariales.</title>
        <authorList>
            <person name="Hensen N."/>
            <person name="Bonometti L."/>
            <person name="Westerberg I."/>
            <person name="Brannstrom I.O."/>
            <person name="Guillou S."/>
            <person name="Cros-Aarteil S."/>
            <person name="Calhoun S."/>
            <person name="Haridas S."/>
            <person name="Kuo A."/>
            <person name="Mondo S."/>
            <person name="Pangilinan J."/>
            <person name="Riley R."/>
            <person name="LaButti K."/>
            <person name="Andreopoulos B."/>
            <person name="Lipzen A."/>
            <person name="Chen C."/>
            <person name="Yan M."/>
            <person name="Daum C."/>
            <person name="Ng V."/>
            <person name="Clum A."/>
            <person name="Steindorff A."/>
            <person name="Ohm R.A."/>
            <person name="Martin F."/>
            <person name="Silar P."/>
            <person name="Natvig D.O."/>
            <person name="Lalanne C."/>
            <person name="Gautier V."/>
            <person name="Ament-Velasquez S.L."/>
            <person name="Kruys A."/>
            <person name="Hutchinson M.I."/>
            <person name="Powell A.J."/>
            <person name="Barry K."/>
            <person name="Miller A.N."/>
            <person name="Grigoriev I.V."/>
            <person name="Debuchy R."/>
            <person name="Gladieux P."/>
            <person name="Hiltunen Thoren M."/>
            <person name="Johannesson H."/>
        </authorList>
    </citation>
    <scope>NUCLEOTIDE SEQUENCE</scope>
    <source>
        <strain evidence="3">FGSC 1904</strain>
    </source>
</reference>
<protein>
    <submittedName>
        <fullName evidence="3">Uncharacterized protein</fullName>
    </submittedName>
</protein>
<feature type="region of interest" description="Disordered" evidence="2">
    <location>
        <begin position="1"/>
        <end position="43"/>
    </location>
</feature>
<evidence type="ECO:0000256" key="1">
    <source>
        <dbReference type="SAM" id="Coils"/>
    </source>
</evidence>
<feature type="compositionally biased region" description="Polar residues" evidence="2">
    <location>
        <begin position="29"/>
        <end position="39"/>
    </location>
</feature>
<reference evidence="3" key="2">
    <citation type="submission" date="2023-07" db="EMBL/GenBank/DDBJ databases">
        <authorList>
            <consortium name="Lawrence Berkeley National Laboratory"/>
            <person name="Haridas S."/>
            <person name="Hensen N."/>
            <person name="Bonometti L."/>
            <person name="Westerberg I."/>
            <person name="Brannstrom I.O."/>
            <person name="Guillou S."/>
            <person name="Cros-Aarteil S."/>
            <person name="Calhoun S."/>
            <person name="Kuo A."/>
            <person name="Mondo S."/>
            <person name="Pangilinan J."/>
            <person name="Riley R."/>
            <person name="LaButti K."/>
            <person name="Andreopoulos B."/>
            <person name="Lipzen A."/>
            <person name="Chen C."/>
            <person name="Yanf M."/>
            <person name="Daum C."/>
            <person name="Ng V."/>
            <person name="Clum A."/>
            <person name="Steindorff A."/>
            <person name="Ohm R."/>
            <person name="Martin F."/>
            <person name="Silar P."/>
            <person name="Natvig D."/>
            <person name="Lalanne C."/>
            <person name="Gautier V."/>
            <person name="Ament-velasquez S.L."/>
            <person name="Kruys A."/>
            <person name="Hutchinson M.I."/>
            <person name="Powell A.J."/>
            <person name="Barry K."/>
            <person name="Miller A.N."/>
            <person name="Grigoriev I.V."/>
            <person name="Debuchy R."/>
            <person name="Gladieux P."/>
            <person name="Thoren M.H."/>
            <person name="Johannesson H."/>
        </authorList>
    </citation>
    <scope>NUCLEOTIDE SEQUENCE</scope>
    <source>
        <strain evidence="3">FGSC 1904</strain>
    </source>
</reference>
<evidence type="ECO:0000313" key="4">
    <source>
        <dbReference type="Proteomes" id="UP001281003"/>
    </source>
</evidence>
<organism evidence="3 4">
    <name type="scientific">Sordaria brevicollis</name>
    <dbReference type="NCBI Taxonomy" id="83679"/>
    <lineage>
        <taxon>Eukaryota</taxon>
        <taxon>Fungi</taxon>
        <taxon>Dikarya</taxon>
        <taxon>Ascomycota</taxon>
        <taxon>Pezizomycotina</taxon>
        <taxon>Sordariomycetes</taxon>
        <taxon>Sordariomycetidae</taxon>
        <taxon>Sordariales</taxon>
        <taxon>Sordariaceae</taxon>
        <taxon>Sordaria</taxon>
    </lineage>
</organism>
<keyword evidence="4" id="KW-1185">Reference proteome</keyword>
<evidence type="ECO:0000313" key="3">
    <source>
        <dbReference type="EMBL" id="KAK3388557.1"/>
    </source>
</evidence>
<dbReference type="Proteomes" id="UP001281003">
    <property type="component" value="Unassembled WGS sequence"/>
</dbReference>
<dbReference type="EMBL" id="JAUTDP010000015">
    <property type="protein sequence ID" value="KAK3388557.1"/>
    <property type="molecule type" value="Genomic_DNA"/>
</dbReference>
<sequence>MSPTKQSASAPSSPPAASGGSNSNNNNSYTRPSNMQATKETLRRIDDKIQAKLDAQIEKNARMAAEIKELEQTQEYMAGMQKLKDELDEEEKRGRELEGKLREMEGLAIRTKKP</sequence>
<proteinExistence type="predicted"/>